<evidence type="ECO:0000313" key="2">
    <source>
        <dbReference type="EMBL" id="KAJ8392321.1"/>
    </source>
</evidence>
<dbReference type="EMBL" id="JAINUG010000147">
    <property type="protein sequence ID" value="KAJ8392321.1"/>
    <property type="molecule type" value="Genomic_DNA"/>
</dbReference>
<gene>
    <name evidence="2" type="ORF">AAFF_G00076850</name>
</gene>
<evidence type="ECO:0000256" key="1">
    <source>
        <dbReference type="SAM" id="SignalP"/>
    </source>
</evidence>
<organism evidence="2 3">
    <name type="scientific">Aldrovandia affinis</name>
    <dbReference type="NCBI Taxonomy" id="143900"/>
    <lineage>
        <taxon>Eukaryota</taxon>
        <taxon>Metazoa</taxon>
        <taxon>Chordata</taxon>
        <taxon>Craniata</taxon>
        <taxon>Vertebrata</taxon>
        <taxon>Euteleostomi</taxon>
        <taxon>Actinopterygii</taxon>
        <taxon>Neopterygii</taxon>
        <taxon>Teleostei</taxon>
        <taxon>Notacanthiformes</taxon>
        <taxon>Halosauridae</taxon>
        <taxon>Aldrovandia</taxon>
    </lineage>
</organism>
<comment type="caution">
    <text evidence="2">The sequence shown here is derived from an EMBL/GenBank/DDBJ whole genome shotgun (WGS) entry which is preliminary data.</text>
</comment>
<keyword evidence="1" id="KW-0732">Signal</keyword>
<dbReference type="AlphaFoldDB" id="A0AAD7WCP9"/>
<accession>A0AAD7WCP9</accession>
<evidence type="ECO:0008006" key="4">
    <source>
        <dbReference type="Google" id="ProtNLM"/>
    </source>
</evidence>
<name>A0AAD7WCP9_9TELE</name>
<dbReference type="Proteomes" id="UP001221898">
    <property type="component" value="Unassembled WGS sequence"/>
</dbReference>
<keyword evidence="3" id="KW-1185">Reference proteome</keyword>
<reference evidence="2" key="1">
    <citation type="journal article" date="2023" name="Science">
        <title>Genome structures resolve the early diversification of teleost fishes.</title>
        <authorList>
            <person name="Parey E."/>
            <person name="Louis A."/>
            <person name="Montfort J."/>
            <person name="Bouchez O."/>
            <person name="Roques C."/>
            <person name="Iampietro C."/>
            <person name="Lluch J."/>
            <person name="Castinel A."/>
            <person name="Donnadieu C."/>
            <person name="Desvignes T."/>
            <person name="Floi Bucao C."/>
            <person name="Jouanno E."/>
            <person name="Wen M."/>
            <person name="Mejri S."/>
            <person name="Dirks R."/>
            <person name="Jansen H."/>
            <person name="Henkel C."/>
            <person name="Chen W.J."/>
            <person name="Zahm M."/>
            <person name="Cabau C."/>
            <person name="Klopp C."/>
            <person name="Thompson A.W."/>
            <person name="Robinson-Rechavi M."/>
            <person name="Braasch I."/>
            <person name="Lecointre G."/>
            <person name="Bobe J."/>
            <person name="Postlethwait J.H."/>
            <person name="Berthelot C."/>
            <person name="Roest Crollius H."/>
            <person name="Guiguen Y."/>
        </authorList>
    </citation>
    <scope>NUCLEOTIDE SEQUENCE</scope>
    <source>
        <strain evidence="2">NC1722</strain>
    </source>
</reference>
<feature type="chain" id="PRO_5041943587" description="Kisspeptin 2" evidence="1">
    <location>
        <begin position="21"/>
        <end position="135"/>
    </location>
</feature>
<evidence type="ECO:0000313" key="3">
    <source>
        <dbReference type="Proteomes" id="UP001221898"/>
    </source>
</evidence>
<sequence length="135" mass="15357">MSSFALLLLAAVVCHYGTMGRSQHAFISDERMDDSGALYPKRASAGVWSHSKEVLREVAGPGSSDQADLCFFVKDSEMDNRISCRLRYSRSKFNRNPFGLRFGKRDWSYLPKAKTARPATSQLLPYLLYLQERRV</sequence>
<proteinExistence type="predicted"/>
<feature type="signal peptide" evidence="1">
    <location>
        <begin position="1"/>
        <end position="20"/>
    </location>
</feature>
<protein>
    <recommendedName>
        <fullName evidence="4">Kisspeptin 2</fullName>
    </recommendedName>
</protein>